<evidence type="ECO:0000313" key="5">
    <source>
        <dbReference type="Proteomes" id="UP001500791"/>
    </source>
</evidence>
<name>A0ABN0YGQ2_9CAUL</name>
<reference evidence="4 5" key="1">
    <citation type="journal article" date="2019" name="Int. J. Syst. Evol. Microbiol.">
        <title>The Global Catalogue of Microorganisms (GCM) 10K type strain sequencing project: providing services to taxonomists for standard genome sequencing and annotation.</title>
        <authorList>
            <consortium name="The Broad Institute Genomics Platform"/>
            <consortium name="The Broad Institute Genome Sequencing Center for Infectious Disease"/>
            <person name="Wu L."/>
            <person name="Ma J."/>
        </authorList>
    </citation>
    <scope>NUCLEOTIDE SEQUENCE [LARGE SCALE GENOMIC DNA]</scope>
    <source>
        <strain evidence="4 5">JCM 13476</strain>
    </source>
</reference>
<dbReference type="Gene3D" id="1.10.443.10">
    <property type="entry name" value="Intergrase catalytic core"/>
    <property type="match status" value="1"/>
</dbReference>
<dbReference type="Pfam" id="PF00589">
    <property type="entry name" value="Phage_integrase"/>
    <property type="match status" value="1"/>
</dbReference>
<dbReference type="RefSeq" id="WP_167177546.1">
    <property type="nucleotide sequence ID" value="NZ_BAAAEJ010000007.1"/>
</dbReference>
<evidence type="ECO:0000259" key="3">
    <source>
        <dbReference type="Pfam" id="PF00589"/>
    </source>
</evidence>
<sequence>MSRTAKGPRLYLRKGRRKACGTTLPDRYFIRDDKTEIGTGCGPDRFVEAQEQLAQYIIQKYANDVEPAREARVRKSNPAEVYVAEVLAEYAAGPAQRLANPANEASLIETLLPFWQDMTLADVRRSTCEGYVAKRITEPHKAYKKDPASAPRVSDQTARRELECLGTAISKWHEEHHLSVVPKIVLPRKAETPRDALTRSQAARLLWASMGWGLRDGKWVRLSKTTRSNRMHLRRFILISIYTGSRAGVTCRALWNESPLHPWADIDSGVLYRRGRNEIDHRTKRRPVVAFPDRLLSHMRRWKRLDEAKGYQPVIHFGGKPIERVKTSFASCVADSGLSDEISPHWMRHTCATWLMEAGVDVWAAAGFLGMSPATLIKNYGHQRPDYQDDVRNRFG</sequence>
<proteinExistence type="predicted"/>
<dbReference type="EMBL" id="BAAAEJ010000007">
    <property type="protein sequence ID" value="GAA0394579.1"/>
    <property type="molecule type" value="Genomic_DNA"/>
</dbReference>
<dbReference type="InterPro" id="IPR011010">
    <property type="entry name" value="DNA_brk_join_enz"/>
</dbReference>
<dbReference type="InterPro" id="IPR002104">
    <property type="entry name" value="Integrase_catalytic"/>
</dbReference>
<dbReference type="PANTHER" id="PTHR30349">
    <property type="entry name" value="PHAGE INTEGRASE-RELATED"/>
    <property type="match status" value="1"/>
</dbReference>
<keyword evidence="1" id="KW-0229">DNA integration</keyword>
<dbReference type="InterPro" id="IPR050090">
    <property type="entry name" value="Tyrosine_recombinase_XerCD"/>
</dbReference>
<comment type="caution">
    <text evidence="4">The sequence shown here is derived from an EMBL/GenBank/DDBJ whole genome shotgun (WGS) entry which is preliminary data.</text>
</comment>
<gene>
    <name evidence="4" type="ORF">GCM10009093_21430</name>
</gene>
<dbReference type="SUPFAM" id="SSF56349">
    <property type="entry name" value="DNA breaking-rejoining enzymes"/>
    <property type="match status" value="1"/>
</dbReference>
<dbReference type="Proteomes" id="UP001500791">
    <property type="component" value="Unassembled WGS sequence"/>
</dbReference>
<protein>
    <recommendedName>
        <fullName evidence="3">Tyr recombinase domain-containing protein</fullName>
    </recommendedName>
</protein>
<organism evidence="4 5">
    <name type="scientific">Brevundimonas terrae</name>
    <dbReference type="NCBI Taxonomy" id="363631"/>
    <lineage>
        <taxon>Bacteria</taxon>
        <taxon>Pseudomonadati</taxon>
        <taxon>Pseudomonadota</taxon>
        <taxon>Alphaproteobacteria</taxon>
        <taxon>Caulobacterales</taxon>
        <taxon>Caulobacteraceae</taxon>
        <taxon>Brevundimonas</taxon>
    </lineage>
</organism>
<feature type="domain" description="Tyr recombinase" evidence="3">
    <location>
        <begin position="224"/>
        <end position="384"/>
    </location>
</feature>
<accession>A0ABN0YGQ2</accession>
<evidence type="ECO:0000313" key="4">
    <source>
        <dbReference type="EMBL" id="GAA0394579.1"/>
    </source>
</evidence>
<evidence type="ECO:0000256" key="2">
    <source>
        <dbReference type="ARBA" id="ARBA00023172"/>
    </source>
</evidence>
<keyword evidence="5" id="KW-1185">Reference proteome</keyword>
<dbReference type="InterPro" id="IPR013762">
    <property type="entry name" value="Integrase-like_cat_sf"/>
</dbReference>
<evidence type="ECO:0000256" key="1">
    <source>
        <dbReference type="ARBA" id="ARBA00022908"/>
    </source>
</evidence>
<dbReference type="PANTHER" id="PTHR30349:SF88">
    <property type="entry name" value="BLL1584 PROTEIN"/>
    <property type="match status" value="1"/>
</dbReference>
<keyword evidence="2" id="KW-0233">DNA recombination</keyword>